<accession>A0A8J2WU71</accession>
<evidence type="ECO:0000256" key="1">
    <source>
        <dbReference type="SAM" id="Coils"/>
    </source>
</evidence>
<comment type="caution">
    <text evidence="2">The sequence shown here is derived from an EMBL/GenBank/DDBJ whole genome shotgun (WGS) entry which is preliminary data.</text>
</comment>
<protein>
    <submittedName>
        <fullName evidence="2">Uncharacterized protein</fullName>
    </submittedName>
</protein>
<organism evidence="2 3">
    <name type="scientific">Pelagomonas calceolata</name>
    <dbReference type="NCBI Taxonomy" id="35677"/>
    <lineage>
        <taxon>Eukaryota</taxon>
        <taxon>Sar</taxon>
        <taxon>Stramenopiles</taxon>
        <taxon>Ochrophyta</taxon>
        <taxon>Pelagophyceae</taxon>
        <taxon>Pelagomonadales</taxon>
        <taxon>Pelagomonadaceae</taxon>
        <taxon>Pelagomonas</taxon>
    </lineage>
</organism>
<feature type="coiled-coil region" evidence="1">
    <location>
        <begin position="243"/>
        <end position="270"/>
    </location>
</feature>
<dbReference type="AlphaFoldDB" id="A0A8J2WU71"/>
<dbReference type="Proteomes" id="UP000789595">
    <property type="component" value="Unassembled WGS sequence"/>
</dbReference>
<keyword evidence="1" id="KW-0175">Coiled coil</keyword>
<evidence type="ECO:0000313" key="2">
    <source>
        <dbReference type="EMBL" id="CAH0368467.1"/>
    </source>
</evidence>
<reference evidence="2" key="1">
    <citation type="submission" date="2021-11" db="EMBL/GenBank/DDBJ databases">
        <authorList>
            <consortium name="Genoscope - CEA"/>
            <person name="William W."/>
        </authorList>
    </citation>
    <scope>NUCLEOTIDE SEQUENCE</scope>
</reference>
<feature type="coiled-coil region" evidence="1">
    <location>
        <begin position="126"/>
        <end position="192"/>
    </location>
</feature>
<evidence type="ECO:0000313" key="3">
    <source>
        <dbReference type="Proteomes" id="UP000789595"/>
    </source>
</evidence>
<dbReference type="EMBL" id="CAKKNE010000002">
    <property type="protein sequence ID" value="CAH0368467.1"/>
    <property type="molecule type" value="Genomic_DNA"/>
</dbReference>
<proteinExistence type="predicted"/>
<name>A0A8J2WU71_9STRA</name>
<gene>
    <name evidence="2" type="ORF">PECAL_2P15330</name>
</gene>
<sequence length="291" mass="31350">MDSATEELRRQHIKTLEVLRRFADENARLREAAPCDAVALEKALLRLDARCAAGAAAAARDTMSMREQLATEQSRVQDLEAALANERAKAADECARAADAAAEADARCSRASARASTASATASATIKRLEADRAEATTAAERFRAAAAMLRDARARDAELVRAEADKARASAENLQAEKATLADRLRALTKERFVVGKREHELAARLAEAEALAEQRPPPAVDCMVQTDALPAPPPTSEFGGYVDLKRENARLTRELAELRKAHVALLESSAHVPRGVSSKMRASKLGVFS</sequence>
<keyword evidence="3" id="KW-1185">Reference proteome</keyword>